<evidence type="ECO:0000313" key="2">
    <source>
        <dbReference type="Proteomes" id="UP000623172"/>
    </source>
</evidence>
<dbReference type="InterPro" id="IPR012504">
    <property type="entry name" value="Spore_YabP"/>
</dbReference>
<dbReference type="GO" id="GO:0030435">
    <property type="term" value="P:sporulation resulting in formation of a cellular spore"/>
    <property type="evidence" value="ECO:0007669"/>
    <property type="project" value="InterPro"/>
</dbReference>
<dbReference type="Pfam" id="PF07873">
    <property type="entry name" value="YabP"/>
    <property type="match status" value="1"/>
</dbReference>
<reference evidence="1" key="1">
    <citation type="submission" date="2020-08" db="EMBL/GenBank/DDBJ databases">
        <title>Genome public.</title>
        <authorList>
            <person name="Liu C."/>
            <person name="Sun Q."/>
        </authorList>
    </citation>
    <scope>NUCLEOTIDE SEQUENCE</scope>
    <source>
        <strain evidence="1">NSJ-53</strain>
    </source>
</reference>
<dbReference type="AlphaFoldDB" id="A0A926D5U6"/>
<comment type="caution">
    <text evidence="1">The sequence shown here is derived from an EMBL/GenBank/DDBJ whole genome shotgun (WGS) entry which is preliminary data.</text>
</comment>
<dbReference type="InterPro" id="IPR022476">
    <property type="entry name" value="Spore_YabP/YqfC"/>
</dbReference>
<gene>
    <name evidence="1" type="primary">yabP</name>
    <name evidence="1" type="ORF">H8696_06110</name>
</gene>
<dbReference type="NCBIfam" id="TIGR02892">
    <property type="entry name" value="spore_yabP"/>
    <property type="match status" value="1"/>
</dbReference>
<dbReference type="RefSeq" id="WP_249316011.1">
    <property type="nucleotide sequence ID" value="NZ_JACRSR010000002.1"/>
</dbReference>
<keyword evidence="2" id="KW-1185">Reference proteome</keyword>
<evidence type="ECO:0000313" key="1">
    <source>
        <dbReference type="EMBL" id="MBC8531419.1"/>
    </source>
</evidence>
<organism evidence="1 2">
    <name type="scientific">Gehongia tenuis</name>
    <dbReference type="NCBI Taxonomy" id="2763655"/>
    <lineage>
        <taxon>Bacteria</taxon>
        <taxon>Bacillati</taxon>
        <taxon>Bacillota</taxon>
        <taxon>Clostridia</taxon>
        <taxon>Christensenellales</taxon>
        <taxon>Christensenellaceae</taxon>
        <taxon>Gehongia</taxon>
    </lineage>
</organism>
<sequence>MDERKVTRVRAHSVFVENREKVTITGVDDVDSFNEEEVLLITEAGDITIAGEGLHIAKLNLDDGQLIVEGYLYAVEYSDGDTSSGKGGLFSRLFK</sequence>
<protein>
    <submittedName>
        <fullName evidence="1">Sporulation protein YabP</fullName>
    </submittedName>
</protein>
<dbReference type="InterPro" id="IPR038705">
    <property type="entry name" value="YabP_sf"/>
</dbReference>
<dbReference type="EMBL" id="JACRSR010000002">
    <property type="protein sequence ID" value="MBC8531419.1"/>
    <property type="molecule type" value="Genomic_DNA"/>
</dbReference>
<dbReference type="Gene3D" id="2.60.40.2000">
    <property type="match status" value="1"/>
</dbReference>
<proteinExistence type="predicted"/>
<dbReference type="PIRSF" id="PIRSF011576">
    <property type="entry name" value="YabP"/>
    <property type="match status" value="1"/>
</dbReference>
<accession>A0A926D5U6</accession>
<name>A0A926D5U6_9FIRM</name>
<dbReference type="Proteomes" id="UP000623172">
    <property type="component" value="Unassembled WGS sequence"/>
</dbReference>